<organism evidence="2 3">
    <name type="scientific">Actinomadura fibrosa</name>
    <dbReference type="NCBI Taxonomy" id="111802"/>
    <lineage>
        <taxon>Bacteria</taxon>
        <taxon>Bacillati</taxon>
        <taxon>Actinomycetota</taxon>
        <taxon>Actinomycetes</taxon>
        <taxon>Streptosporangiales</taxon>
        <taxon>Thermomonosporaceae</taxon>
        <taxon>Actinomadura</taxon>
    </lineage>
</organism>
<proteinExistence type="predicted"/>
<keyword evidence="3" id="KW-1185">Reference proteome</keyword>
<feature type="region of interest" description="Disordered" evidence="1">
    <location>
        <begin position="14"/>
        <end position="81"/>
    </location>
</feature>
<gene>
    <name evidence="2" type="ORF">ACFQZM_12815</name>
</gene>
<dbReference type="RefSeq" id="WP_131759989.1">
    <property type="nucleotide sequence ID" value="NZ_CAACUY010000098.1"/>
</dbReference>
<evidence type="ECO:0000313" key="2">
    <source>
        <dbReference type="EMBL" id="MFD0685384.1"/>
    </source>
</evidence>
<protein>
    <submittedName>
        <fullName evidence="2">Uncharacterized protein</fullName>
    </submittedName>
</protein>
<accession>A0ABW2XIJ7</accession>
<reference evidence="3" key="1">
    <citation type="journal article" date="2019" name="Int. J. Syst. Evol. Microbiol.">
        <title>The Global Catalogue of Microorganisms (GCM) 10K type strain sequencing project: providing services to taxonomists for standard genome sequencing and annotation.</title>
        <authorList>
            <consortium name="The Broad Institute Genomics Platform"/>
            <consortium name="The Broad Institute Genome Sequencing Center for Infectious Disease"/>
            <person name="Wu L."/>
            <person name="Ma J."/>
        </authorList>
    </citation>
    <scope>NUCLEOTIDE SEQUENCE [LARGE SCALE GENOMIC DNA]</scope>
    <source>
        <strain evidence="3">JCM 9371</strain>
    </source>
</reference>
<sequence length="81" mass="8787">MKRHVIIHVDLSWQRPGHRADPLIVREPAGSLSEPAPVASPAGAEPAGRAARHRGTAGERERPAGTEHEPSIRHQPSTEHD</sequence>
<comment type="caution">
    <text evidence="2">The sequence shown here is derived from an EMBL/GenBank/DDBJ whole genome shotgun (WGS) entry which is preliminary data.</text>
</comment>
<evidence type="ECO:0000256" key="1">
    <source>
        <dbReference type="SAM" id="MobiDB-lite"/>
    </source>
</evidence>
<dbReference type="Proteomes" id="UP001597063">
    <property type="component" value="Unassembled WGS sequence"/>
</dbReference>
<evidence type="ECO:0000313" key="3">
    <source>
        <dbReference type="Proteomes" id="UP001597063"/>
    </source>
</evidence>
<feature type="compositionally biased region" description="Low complexity" evidence="1">
    <location>
        <begin position="39"/>
        <end position="49"/>
    </location>
</feature>
<name>A0ABW2XIJ7_9ACTN</name>
<dbReference type="EMBL" id="JBHTGP010000006">
    <property type="protein sequence ID" value="MFD0685384.1"/>
    <property type="molecule type" value="Genomic_DNA"/>
</dbReference>
<feature type="compositionally biased region" description="Basic and acidic residues" evidence="1">
    <location>
        <begin position="56"/>
        <end position="81"/>
    </location>
</feature>